<dbReference type="CDD" id="cd02859">
    <property type="entry name" value="E_set_AMPKbeta_like_N"/>
    <property type="match status" value="1"/>
</dbReference>
<dbReference type="InterPro" id="IPR013783">
    <property type="entry name" value="Ig-like_fold"/>
</dbReference>
<gene>
    <name evidence="1" type="ORF">A4W93_03215</name>
</gene>
<dbReference type="InterPro" id="IPR032640">
    <property type="entry name" value="AMPK1_CBM"/>
</dbReference>
<dbReference type="RefSeq" id="WP_085749242.1">
    <property type="nucleotide sequence ID" value="NZ_BSPR01000002.1"/>
</dbReference>
<name>A0A1W6L474_9BURK</name>
<evidence type="ECO:0000313" key="1">
    <source>
        <dbReference type="EMBL" id="ARN19006.1"/>
    </source>
</evidence>
<dbReference type="Gene3D" id="2.60.40.10">
    <property type="entry name" value="Immunoglobulins"/>
    <property type="match status" value="1"/>
</dbReference>
<dbReference type="KEGG" id="rgu:A4W93_03215"/>
<protein>
    <submittedName>
        <fullName evidence="1">Uncharacterized protein</fullName>
    </submittedName>
</protein>
<reference evidence="1 2" key="1">
    <citation type="submission" date="2016-04" db="EMBL/GenBank/DDBJ databases">
        <title>Complete genome sequence of natural rubber-degrading, novel Gram-negative bacterium, Rhizobacter gummiphilus strain NS21.</title>
        <authorList>
            <person name="Tabata M."/>
            <person name="Kasai D."/>
            <person name="Fukuda M."/>
        </authorList>
    </citation>
    <scope>NUCLEOTIDE SEQUENCE [LARGE SCALE GENOMIC DNA]</scope>
    <source>
        <strain evidence="1 2">NS21</strain>
    </source>
</reference>
<accession>A0A1W6L474</accession>
<dbReference type="SUPFAM" id="SSF53474">
    <property type="entry name" value="alpha/beta-Hydrolases"/>
    <property type="match status" value="1"/>
</dbReference>
<dbReference type="Pfam" id="PF00756">
    <property type="entry name" value="Esterase"/>
    <property type="match status" value="1"/>
</dbReference>
<dbReference type="Pfam" id="PF16561">
    <property type="entry name" value="AMPK1_CBM"/>
    <property type="match status" value="1"/>
</dbReference>
<dbReference type="EMBL" id="CP015118">
    <property type="protein sequence ID" value="ARN19006.1"/>
    <property type="molecule type" value="Genomic_DNA"/>
</dbReference>
<evidence type="ECO:0000313" key="2">
    <source>
        <dbReference type="Proteomes" id="UP000193427"/>
    </source>
</evidence>
<organism evidence="1 2">
    <name type="scientific">Piscinibacter gummiphilus</name>
    <dbReference type="NCBI Taxonomy" id="946333"/>
    <lineage>
        <taxon>Bacteria</taxon>
        <taxon>Pseudomonadati</taxon>
        <taxon>Pseudomonadota</taxon>
        <taxon>Betaproteobacteria</taxon>
        <taxon>Burkholderiales</taxon>
        <taxon>Sphaerotilaceae</taxon>
        <taxon>Piscinibacter</taxon>
    </lineage>
</organism>
<proteinExistence type="predicted"/>
<dbReference type="InterPro" id="IPR014756">
    <property type="entry name" value="Ig_E-set"/>
</dbReference>
<dbReference type="OrthoDB" id="9803578at2"/>
<sequence>MKSRIVTFGRVLLALAMGWFASAAWAVPWTVQLDAPQAREVFLAGEMTQWDTGKKPLARDASGRWTLSLDVPEGLWLYKLVVDGQWIADPGNPLSDNDGQGGRHSILLLGNGDWQVPDGAPRGKVVTVDLPSAAWGTPSRYHVYLPPGHDAARPAPLLLLLHGRGMDADQWLRTGLIDRYMDTLIAKGRIRPFVVAMPTSGAVPYTGKSQQFILDELLPRLRKDHGVTLRPEHTAVAGMSMGGFGAFHLGLQTPSRFGFVHAMSAPFPVDYLAALPQPVNPPFQLQLLCGTEDAVLQNSQDLAGLLKAGGKRFFYSQTQGGHDWHYWSGLTPRMLSQASDFFEGRRLPVNSRELAFAKPDLPAPGAERRTAEAWVPERLGEFAGRWRGTWKLAEGGASGRFTMDVKQADATRVAGVMNWYVPGTSQFENLAFEDTPQIVDGVLGLPKVTTGITGRPDPGMRFKLERAADGPVLTFTTHSSQPVSAVLNEVRKVP</sequence>
<dbReference type="InterPro" id="IPR050583">
    <property type="entry name" value="Mycobacterial_A85_antigen"/>
</dbReference>
<dbReference type="InterPro" id="IPR000801">
    <property type="entry name" value="Esterase-like"/>
</dbReference>
<keyword evidence="2" id="KW-1185">Reference proteome</keyword>
<dbReference type="SUPFAM" id="SSF81296">
    <property type="entry name" value="E set domains"/>
    <property type="match status" value="1"/>
</dbReference>
<dbReference type="InterPro" id="IPR029058">
    <property type="entry name" value="AB_hydrolase_fold"/>
</dbReference>
<dbReference type="STRING" id="946333.A4W93_03215"/>
<dbReference type="PANTHER" id="PTHR48098">
    <property type="entry name" value="ENTEROCHELIN ESTERASE-RELATED"/>
    <property type="match status" value="1"/>
</dbReference>
<dbReference type="AlphaFoldDB" id="A0A1W6L474"/>
<dbReference type="Proteomes" id="UP000193427">
    <property type="component" value="Chromosome"/>
</dbReference>
<dbReference type="Gene3D" id="3.40.50.1820">
    <property type="entry name" value="alpha/beta hydrolase"/>
    <property type="match status" value="1"/>
</dbReference>